<dbReference type="Proteomes" id="UP000238375">
    <property type="component" value="Unassembled WGS sequence"/>
</dbReference>
<feature type="transmembrane region" description="Helical" evidence="1">
    <location>
        <begin position="62"/>
        <end position="80"/>
    </location>
</feature>
<dbReference type="EMBL" id="PVTE01000008">
    <property type="protein sequence ID" value="PRY39277.1"/>
    <property type="molecule type" value="Genomic_DNA"/>
</dbReference>
<organism evidence="2 3">
    <name type="scientific">Spirosoma oryzae</name>
    <dbReference type="NCBI Taxonomy" id="1469603"/>
    <lineage>
        <taxon>Bacteria</taxon>
        <taxon>Pseudomonadati</taxon>
        <taxon>Bacteroidota</taxon>
        <taxon>Cytophagia</taxon>
        <taxon>Cytophagales</taxon>
        <taxon>Cytophagaceae</taxon>
        <taxon>Spirosoma</taxon>
    </lineage>
</organism>
<evidence type="ECO:0000313" key="2">
    <source>
        <dbReference type="EMBL" id="PRY39277.1"/>
    </source>
</evidence>
<keyword evidence="3" id="KW-1185">Reference proteome</keyword>
<protein>
    <submittedName>
        <fullName evidence="2">Uncharacterized protein</fullName>
    </submittedName>
</protein>
<evidence type="ECO:0000313" key="3">
    <source>
        <dbReference type="Proteomes" id="UP000238375"/>
    </source>
</evidence>
<dbReference type="RefSeq" id="WP_106137955.1">
    <property type="nucleotide sequence ID" value="NZ_PVTE01000008.1"/>
</dbReference>
<name>A0A2T0T0V4_9BACT</name>
<keyword evidence="1" id="KW-0472">Membrane</keyword>
<evidence type="ECO:0000256" key="1">
    <source>
        <dbReference type="SAM" id="Phobius"/>
    </source>
</evidence>
<feature type="transmembrane region" description="Helical" evidence="1">
    <location>
        <begin position="87"/>
        <end position="108"/>
    </location>
</feature>
<keyword evidence="1" id="KW-0812">Transmembrane</keyword>
<sequence>MKARILVTLVFVIIVQIITIETSKAQAFSTENEIARNKIILTYDNDNLYRSDSTVTLKQAKTGRLFLMLTLPLIAGSILANQNNQKGLAVGLASGAIATSGFSLYLSLKSNSHKNKK</sequence>
<gene>
    <name evidence="2" type="ORF">CLV58_108167</name>
</gene>
<proteinExistence type="predicted"/>
<accession>A0A2T0T0V4</accession>
<reference evidence="2 3" key="1">
    <citation type="submission" date="2018-03" db="EMBL/GenBank/DDBJ databases">
        <title>Genomic Encyclopedia of Archaeal and Bacterial Type Strains, Phase II (KMG-II): from individual species to whole genera.</title>
        <authorList>
            <person name="Goeker M."/>
        </authorList>
    </citation>
    <scope>NUCLEOTIDE SEQUENCE [LARGE SCALE GENOMIC DNA]</scope>
    <source>
        <strain evidence="2 3">DSM 28354</strain>
    </source>
</reference>
<dbReference type="AlphaFoldDB" id="A0A2T0T0V4"/>
<comment type="caution">
    <text evidence="2">The sequence shown here is derived from an EMBL/GenBank/DDBJ whole genome shotgun (WGS) entry which is preliminary data.</text>
</comment>
<keyword evidence="1" id="KW-1133">Transmembrane helix</keyword>